<dbReference type="NCBIfam" id="NF008044">
    <property type="entry name" value="PRK10776.1"/>
    <property type="match status" value="1"/>
</dbReference>
<protein>
    <recommendedName>
        <fullName evidence="13">8-oxo-dGTP diphosphatase</fullName>
        <ecNumber evidence="12">3.6.1.55</ecNumber>
    </recommendedName>
    <alternativeName>
        <fullName evidence="16">7,8-dihydro-8-oxoguanine-triphosphatase</fullName>
    </alternativeName>
    <alternativeName>
        <fullName evidence="15">Mutator protein MutT</fullName>
    </alternativeName>
    <alternativeName>
        <fullName evidence="14">dGTP pyrophosphohydrolase</fullName>
    </alternativeName>
</protein>
<keyword evidence="6" id="KW-0227">DNA damage</keyword>
<dbReference type="FunFam" id="3.90.79.10:FF:000014">
    <property type="entry name" value="8-oxo-dGTP diphosphatase MutT"/>
    <property type="match status" value="1"/>
</dbReference>
<keyword evidence="4" id="KW-0235">DNA replication</keyword>
<dbReference type="PROSITE" id="PS51462">
    <property type="entry name" value="NUDIX"/>
    <property type="match status" value="1"/>
</dbReference>
<feature type="binding site" evidence="17">
    <location>
        <begin position="36"/>
        <end position="39"/>
    </location>
    <ligand>
        <name>8-oxo-dGTP</name>
        <dbReference type="ChEBI" id="CHEBI:77896"/>
    </ligand>
</feature>
<evidence type="ECO:0000256" key="16">
    <source>
        <dbReference type="ARBA" id="ARBA00042798"/>
    </source>
</evidence>
<dbReference type="GO" id="GO:0044715">
    <property type="term" value="F:8-oxo-dGDP phosphatase activity"/>
    <property type="evidence" value="ECO:0007669"/>
    <property type="project" value="TreeGrafter"/>
</dbReference>
<evidence type="ECO:0000313" key="21">
    <source>
        <dbReference type="EMBL" id="VFS47993.1"/>
    </source>
</evidence>
<proteinExistence type="inferred from homology"/>
<dbReference type="EMBL" id="PDDX01000001">
    <property type="protein sequence ID" value="PHI29630.1"/>
    <property type="molecule type" value="Genomic_DNA"/>
</dbReference>
<dbReference type="Gene3D" id="3.90.79.10">
    <property type="entry name" value="Nucleoside Triphosphate Pyrophosphohydrolase"/>
    <property type="match status" value="1"/>
</dbReference>
<dbReference type="InterPro" id="IPR003561">
    <property type="entry name" value="Mutator_MutT"/>
</dbReference>
<dbReference type="OrthoDB" id="9810648at2"/>
<evidence type="ECO:0000256" key="17">
    <source>
        <dbReference type="PIRSR" id="PIRSR603561-1"/>
    </source>
</evidence>
<keyword evidence="22" id="KW-1185">Reference proteome</keyword>
<evidence type="ECO:0000256" key="8">
    <source>
        <dbReference type="ARBA" id="ARBA00022842"/>
    </source>
</evidence>
<evidence type="ECO:0000256" key="1">
    <source>
        <dbReference type="ARBA" id="ARBA00001946"/>
    </source>
</evidence>
<evidence type="ECO:0000313" key="23">
    <source>
        <dbReference type="Proteomes" id="UP000373449"/>
    </source>
</evidence>
<dbReference type="GO" id="GO:0008413">
    <property type="term" value="F:8-oxo-7,8-dihydroguanosine triphosphate pyrophosphatase activity"/>
    <property type="evidence" value="ECO:0007669"/>
    <property type="project" value="InterPro"/>
</dbReference>
<evidence type="ECO:0000256" key="11">
    <source>
        <dbReference type="ARBA" id="ARBA00036904"/>
    </source>
</evidence>
<dbReference type="NCBIfam" id="TIGR00586">
    <property type="entry name" value="mutt"/>
    <property type="match status" value="1"/>
</dbReference>
<dbReference type="SUPFAM" id="SSF55811">
    <property type="entry name" value="Nudix"/>
    <property type="match status" value="1"/>
</dbReference>
<feature type="binding site" evidence="17">
    <location>
        <position position="25"/>
    </location>
    <ligand>
        <name>8-oxo-dGTP</name>
        <dbReference type="ChEBI" id="CHEBI:77896"/>
    </ligand>
</feature>
<comment type="cofactor">
    <cofactor evidence="1 18">
        <name>Mg(2+)</name>
        <dbReference type="ChEBI" id="CHEBI:18420"/>
    </cofactor>
</comment>
<organism evidence="20 22">
    <name type="scientific">Budvicia aquatica</name>
    <dbReference type="NCBI Taxonomy" id="82979"/>
    <lineage>
        <taxon>Bacteria</taxon>
        <taxon>Pseudomonadati</taxon>
        <taxon>Pseudomonadota</taxon>
        <taxon>Gammaproteobacteria</taxon>
        <taxon>Enterobacterales</taxon>
        <taxon>Budviciaceae</taxon>
        <taxon>Budvicia</taxon>
    </lineage>
</organism>
<dbReference type="GO" id="GO:0044716">
    <property type="term" value="F:8-oxo-GDP phosphatase activity"/>
    <property type="evidence" value="ECO:0007669"/>
    <property type="project" value="TreeGrafter"/>
</dbReference>
<dbReference type="Pfam" id="PF14815">
    <property type="entry name" value="NUDIX_4"/>
    <property type="match status" value="1"/>
</dbReference>
<dbReference type="PRINTS" id="PR01401">
    <property type="entry name" value="MUTATORMUTT"/>
</dbReference>
<evidence type="ECO:0000313" key="20">
    <source>
        <dbReference type="EMBL" id="PHI29630.1"/>
    </source>
</evidence>
<reference evidence="22" key="2">
    <citation type="submission" date="2017-09" db="EMBL/GenBank/DDBJ databases">
        <title>FDA dAtabase for Regulatory Grade micrObial Sequences (FDA-ARGOS): Supporting development and validation of Infectious Disease Dx tests.</title>
        <authorList>
            <person name="Minogue T."/>
            <person name="Wolcott M."/>
            <person name="Wasieloski L."/>
            <person name="Aguilar W."/>
            <person name="Moore D."/>
            <person name="Tallon L."/>
            <person name="Sadzewicz L."/>
            <person name="Ott S."/>
            <person name="Zhao X."/>
            <person name="Nagaraj S."/>
            <person name="Vavikolanu K."/>
            <person name="Aluvathingal J."/>
            <person name="Nadendla S."/>
            <person name="Sichtig H."/>
        </authorList>
    </citation>
    <scope>NUCLEOTIDE SEQUENCE [LARGE SCALE GENOMIC DNA]</scope>
    <source>
        <strain evidence="22">FDAARGOS_387</strain>
    </source>
</reference>
<feature type="domain" description="Nudix hydrolase" evidence="19">
    <location>
        <begin position="4"/>
        <end position="133"/>
    </location>
</feature>
<keyword evidence="9" id="KW-0234">DNA repair</keyword>
<evidence type="ECO:0000313" key="22">
    <source>
        <dbReference type="Proteomes" id="UP000224974"/>
    </source>
</evidence>
<evidence type="ECO:0000256" key="3">
    <source>
        <dbReference type="ARBA" id="ARBA00022457"/>
    </source>
</evidence>
<comment type="similarity">
    <text evidence="2">Belongs to the Nudix hydrolase family.</text>
</comment>
<dbReference type="GO" id="GO:0035539">
    <property type="term" value="F:8-oxo-7,8-dihydrodeoxyguanosine triphosphate pyrophosphatase activity"/>
    <property type="evidence" value="ECO:0007669"/>
    <property type="project" value="UniProtKB-EC"/>
</dbReference>
<dbReference type="STRING" id="1111728.GCA_000427805_00530"/>
<accession>A0A2C6BZT8</accession>
<dbReference type="GO" id="GO:0046872">
    <property type="term" value="F:metal ion binding"/>
    <property type="evidence" value="ECO:0007669"/>
    <property type="project" value="UniProtKB-KW"/>
</dbReference>
<gene>
    <name evidence="21" type="primary">mutT</name>
    <name evidence="20" type="ORF">CRN84_09945</name>
    <name evidence="21" type="ORF">NCTC12282_02906</name>
</gene>
<evidence type="ECO:0000256" key="7">
    <source>
        <dbReference type="ARBA" id="ARBA00022801"/>
    </source>
</evidence>
<dbReference type="Proteomes" id="UP000224974">
    <property type="component" value="Unassembled WGS sequence"/>
</dbReference>
<feature type="binding site" evidence="18">
    <location>
        <position position="61"/>
    </location>
    <ligand>
        <name>Mg(2+)</name>
        <dbReference type="ChEBI" id="CHEBI:18420"/>
    </ligand>
</feature>
<evidence type="ECO:0000256" key="9">
    <source>
        <dbReference type="ARBA" id="ARBA00023204"/>
    </source>
</evidence>
<evidence type="ECO:0000256" key="13">
    <source>
        <dbReference type="ARBA" id="ARBA00040794"/>
    </source>
</evidence>
<dbReference type="InterPro" id="IPR015797">
    <property type="entry name" value="NUDIX_hydrolase-like_dom_sf"/>
</dbReference>
<dbReference type="GO" id="GO:0006260">
    <property type="term" value="P:DNA replication"/>
    <property type="evidence" value="ECO:0007669"/>
    <property type="project" value="UniProtKB-KW"/>
</dbReference>
<dbReference type="CDD" id="cd03425">
    <property type="entry name" value="NUDIX_MutT_NudA_like"/>
    <property type="match status" value="1"/>
</dbReference>
<dbReference type="Proteomes" id="UP000373449">
    <property type="component" value="Unassembled WGS sequence"/>
</dbReference>
<evidence type="ECO:0000256" key="18">
    <source>
        <dbReference type="PIRSR" id="PIRSR603561-2"/>
    </source>
</evidence>
<comment type="catalytic activity">
    <reaction evidence="11">
        <text>8-oxo-GTP + H2O = 8-oxo-GMP + diphosphate + H(+)</text>
        <dbReference type="Rhea" id="RHEA:67616"/>
        <dbReference type="ChEBI" id="CHEBI:15377"/>
        <dbReference type="ChEBI" id="CHEBI:15378"/>
        <dbReference type="ChEBI" id="CHEBI:33019"/>
        <dbReference type="ChEBI" id="CHEBI:143553"/>
        <dbReference type="ChEBI" id="CHEBI:145694"/>
    </reaction>
</comment>
<comment type="catalytic activity">
    <reaction evidence="10">
        <text>8-oxo-dGTP + H2O = 8-oxo-dGMP + diphosphate + H(+)</text>
        <dbReference type="Rhea" id="RHEA:31575"/>
        <dbReference type="ChEBI" id="CHEBI:15377"/>
        <dbReference type="ChEBI" id="CHEBI:15378"/>
        <dbReference type="ChEBI" id="CHEBI:33019"/>
        <dbReference type="ChEBI" id="CHEBI:63224"/>
        <dbReference type="ChEBI" id="CHEBI:77896"/>
        <dbReference type="EC" id="3.6.1.55"/>
    </reaction>
</comment>
<evidence type="ECO:0000256" key="15">
    <source>
        <dbReference type="ARBA" id="ARBA00041979"/>
    </source>
</evidence>
<evidence type="ECO:0000256" key="5">
    <source>
        <dbReference type="ARBA" id="ARBA00022723"/>
    </source>
</evidence>
<dbReference type="InterPro" id="IPR047127">
    <property type="entry name" value="MutT-like"/>
</dbReference>
<evidence type="ECO:0000256" key="2">
    <source>
        <dbReference type="ARBA" id="ARBA00005582"/>
    </source>
</evidence>
<evidence type="ECO:0000256" key="6">
    <source>
        <dbReference type="ARBA" id="ARBA00022763"/>
    </source>
</evidence>
<reference evidence="21 23" key="3">
    <citation type="submission" date="2019-03" db="EMBL/GenBank/DDBJ databases">
        <authorList>
            <consortium name="Pathogen Informatics"/>
        </authorList>
    </citation>
    <scope>NUCLEOTIDE SEQUENCE [LARGE SCALE GENOMIC DNA]</scope>
    <source>
        <strain evidence="21 23">NCTC12282</strain>
    </source>
</reference>
<feature type="binding site" evidence="17">
    <location>
        <position position="30"/>
    </location>
    <ligand>
        <name>8-oxo-dGTP</name>
        <dbReference type="ChEBI" id="CHEBI:77896"/>
    </ligand>
</feature>
<dbReference type="AlphaFoldDB" id="A0A2C6BZT8"/>
<keyword evidence="7 21" id="KW-0378">Hydrolase</keyword>
<reference evidence="20" key="1">
    <citation type="submission" date="2017-09" db="EMBL/GenBank/DDBJ databases">
        <title>FDA dAtabase for Regulatory Grade micrObial Sequences (FDA-ARGOS): Supporting development and validation of Infectious Disease Dx tests.</title>
        <authorList>
            <person name="Minogue T."/>
            <person name="Wolcott M."/>
            <person name="Wasieloski L."/>
            <person name="Aguilar W."/>
            <person name="Moore D."/>
            <person name="Tallon L.J."/>
            <person name="Sadzewicz L."/>
            <person name="Ott S."/>
            <person name="Zhao X."/>
            <person name="Nagaraj S."/>
            <person name="Vavikolanu K."/>
            <person name="Aluvathingal J."/>
            <person name="Nadendla S."/>
            <person name="Sichtig H."/>
        </authorList>
    </citation>
    <scope>NUCLEOTIDE SEQUENCE</scope>
    <source>
        <strain evidence="20">FDAARGOS_387</strain>
    </source>
</reference>
<keyword evidence="5 18" id="KW-0479">Metal-binding</keyword>
<evidence type="ECO:0000256" key="12">
    <source>
        <dbReference type="ARBA" id="ARBA00038905"/>
    </source>
</evidence>
<keyword evidence="3" id="KW-0515">Mutator protein</keyword>
<dbReference type="EMBL" id="CAADJA010000002">
    <property type="protein sequence ID" value="VFS47993.1"/>
    <property type="molecule type" value="Genomic_DNA"/>
</dbReference>
<feature type="binding site" evidence="17">
    <location>
        <position position="123"/>
    </location>
    <ligand>
        <name>8-oxo-dGTP</name>
        <dbReference type="ChEBI" id="CHEBI:77896"/>
    </ligand>
</feature>
<keyword evidence="8 18" id="KW-0460">Magnesium</keyword>
<sequence>MSIKRIEIAVGIIINSERNIFITQRQKGSHLADFWEFPGGKVETALGESPQQALHRELNEEVGISVARSELLTTLEYDYPDRQLKLHFFMVDDWQGEPKGCEGQLSRWVNISQLDVDQFPEANRPIIALLKRQAAQAE</sequence>
<evidence type="ECO:0000256" key="14">
    <source>
        <dbReference type="ARBA" id="ARBA00041592"/>
    </source>
</evidence>
<dbReference type="PANTHER" id="PTHR47707:SF1">
    <property type="entry name" value="NUDIX HYDROLASE FAMILY PROTEIN"/>
    <property type="match status" value="1"/>
</dbReference>
<dbReference type="InterPro" id="IPR029119">
    <property type="entry name" value="MutY_C"/>
</dbReference>
<evidence type="ECO:0000259" key="19">
    <source>
        <dbReference type="PROSITE" id="PS51462"/>
    </source>
</evidence>
<dbReference type="EC" id="3.6.1.55" evidence="12"/>
<dbReference type="PANTHER" id="PTHR47707">
    <property type="entry name" value="8-OXO-DGTP DIPHOSPHATASE"/>
    <property type="match status" value="1"/>
</dbReference>
<dbReference type="GO" id="GO:0006281">
    <property type="term" value="P:DNA repair"/>
    <property type="evidence" value="ECO:0007669"/>
    <property type="project" value="UniProtKB-KW"/>
</dbReference>
<feature type="binding site" evidence="18">
    <location>
        <position position="39"/>
    </location>
    <ligand>
        <name>Mg(2+)</name>
        <dbReference type="ChEBI" id="CHEBI:18420"/>
    </ligand>
</feature>
<evidence type="ECO:0000256" key="10">
    <source>
        <dbReference type="ARBA" id="ARBA00035861"/>
    </source>
</evidence>
<evidence type="ECO:0000256" key="4">
    <source>
        <dbReference type="ARBA" id="ARBA00022705"/>
    </source>
</evidence>
<dbReference type="InterPro" id="IPR000086">
    <property type="entry name" value="NUDIX_hydrolase_dom"/>
</dbReference>
<name>A0A2C6BZT8_9GAMM</name>